<accession>A0A2T5GCE1</accession>
<dbReference type="HAMAP" id="MF_00103">
    <property type="entry name" value="Fapy_DNA_glycosyl"/>
    <property type="match status" value="1"/>
</dbReference>
<comment type="subunit">
    <text evidence="3 15">Monomer.</text>
</comment>
<evidence type="ECO:0000256" key="4">
    <source>
        <dbReference type="ARBA" id="ARBA00022723"/>
    </source>
</evidence>
<dbReference type="PANTHER" id="PTHR22993">
    <property type="entry name" value="FORMAMIDOPYRIMIDINE-DNA GLYCOSYLASE"/>
    <property type="match status" value="1"/>
</dbReference>
<comment type="catalytic activity">
    <reaction evidence="14 15">
        <text>2'-deoxyribonucleotide-(2'-deoxyribose 5'-phosphate)-2'-deoxyribonucleotide-DNA = a 3'-end 2'-deoxyribonucleotide-(2,3-dehydro-2,3-deoxyribose 5'-phosphate)-DNA + a 5'-end 5'-phospho-2'-deoxyribonucleoside-DNA + H(+)</text>
        <dbReference type="Rhea" id="RHEA:66592"/>
        <dbReference type="Rhea" id="RHEA-COMP:13180"/>
        <dbReference type="Rhea" id="RHEA-COMP:16897"/>
        <dbReference type="Rhea" id="RHEA-COMP:17067"/>
        <dbReference type="ChEBI" id="CHEBI:15378"/>
        <dbReference type="ChEBI" id="CHEBI:136412"/>
        <dbReference type="ChEBI" id="CHEBI:157695"/>
        <dbReference type="ChEBI" id="CHEBI:167181"/>
        <dbReference type="EC" id="4.2.99.18"/>
    </reaction>
</comment>
<name>A0A2T5GCE1_HYDSH</name>
<evidence type="ECO:0000256" key="7">
    <source>
        <dbReference type="ARBA" id="ARBA00022801"/>
    </source>
</evidence>
<dbReference type="NCBIfam" id="NF002211">
    <property type="entry name" value="PRK01103.1"/>
    <property type="match status" value="1"/>
</dbReference>
<dbReference type="SMART" id="SM00898">
    <property type="entry name" value="Fapy_DNA_glyco"/>
    <property type="match status" value="1"/>
</dbReference>
<protein>
    <recommendedName>
        <fullName evidence="15">Formamidopyrimidine-DNA glycosylase</fullName>
        <shortName evidence="15">Fapy-DNA glycosylase</shortName>
        <ecNumber evidence="15">3.2.2.23</ecNumber>
    </recommendedName>
    <alternativeName>
        <fullName evidence="15">DNA-(apurinic or apyrimidinic site) lyase MutM</fullName>
        <shortName evidence="15">AP lyase MutM</shortName>
        <ecNumber evidence="15">4.2.99.18</ecNumber>
    </alternativeName>
</protein>
<evidence type="ECO:0000256" key="1">
    <source>
        <dbReference type="ARBA" id="ARBA00001668"/>
    </source>
</evidence>
<dbReference type="PROSITE" id="PS51068">
    <property type="entry name" value="FPG_CAT"/>
    <property type="match status" value="1"/>
</dbReference>
<dbReference type="GO" id="GO:0003684">
    <property type="term" value="F:damaged DNA binding"/>
    <property type="evidence" value="ECO:0007669"/>
    <property type="project" value="InterPro"/>
</dbReference>
<evidence type="ECO:0000256" key="5">
    <source>
        <dbReference type="ARBA" id="ARBA00022763"/>
    </source>
</evidence>
<dbReference type="InterPro" id="IPR020629">
    <property type="entry name" value="FPG_Glyclase"/>
</dbReference>
<keyword evidence="5 15" id="KW-0227">DNA damage</keyword>
<dbReference type="AlphaFoldDB" id="A0A2T5GCE1"/>
<reference evidence="19 20" key="1">
    <citation type="submission" date="2017-08" db="EMBL/GenBank/DDBJ databases">
        <title>Burning lignite coal seam in the remote Altai Mountains harbors a hydrogen-driven thermophilic microbial community.</title>
        <authorList>
            <person name="Kadnikov V.V."/>
            <person name="Mardanov A.V."/>
            <person name="Ivasenko D."/>
            <person name="Beletsky A.V."/>
            <person name="Karnachuk O.V."/>
            <person name="Ravin N.V."/>
        </authorList>
    </citation>
    <scope>NUCLEOTIDE SEQUENCE [LARGE SCALE GENOMIC DNA]</scope>
    <source>
        <strain evidence="19">AL33</strain>
    </source>
</reference>
<dbReference type="InterPro" id="IPR010663">
    <property type="entry name" value="Znf_FPG/IleRS"/>
</dbReference>
<feature type="binding site" evidence="15">
    <location>
        <position position="163"/>
    </location>
    <ligand>
        <name>DNA</name>
        <dbReference type="ChEBI" id="CHEBI:16991"/>
    </ligand>
</feature>
<keyword evidence="13 15" id="KW-0326">Glycosidase</keyword>
<dbReference type="GO" id="GO:0003690">
    <property type="term" value="F:double-stranded DNA binding"/>
    <property type="evidence" value="ECO:0007669"/>
    <property type="project" value="UniProtKB-ARBA"/>
</dbReference>
<feature type="active site" description="Schiff-base intermediate with DNA" evidence="15">
    <location>
        <position position="54"/>
    </location>
</feature>
<feature type="region of interest" description="Disordered" evidence="16">
    <location>
        <begin position="1"/>
        <end position="56"/>
    </location>
</feature>
<keyword evidence="8 15" id="KW-0862">Zinc</keyword>
<evidence type="ECO:0000256" key="15">
    <source>
        <dbReference type="HAMAP-Rule" id="MF_00103"/>
    </source>
</evidence>
<evidence type="ECO:0000259" key="17">
    <source>
        <dbReference type="PROSITE" id="PS51066"/>
    </source>
</evidence>
<dbReference type="Pfam" id="PF06827">
    <property type="entry name" value="zf-FPG_IleRS"/>
    <property type="match status" value="1"/>
</dbReference>
<dbReference type="SUPFAM" id="SSF46946">
    <property type="entry name" value="S13-like H2TH domain"/>
    <property type="match status" value="1"/>
</dbReference>
<comment type="similarity">
    <text evidence="2 15">Belongs to the FPG family.</text>
</comment>
<dbReference type="Gene3D" id="1.10.8.50">
    <property type="match status" value="1"/>
</dbReference>
<feature type="binding site" evidence="15">
    <location>
        <position position="144"/>
    </location>
    <ligand>
        <name>DNA</name>
        <dbReference type="ChEBI" id="CHEBI:16991"/>
    </ligand>
</feature>
<dbReference type="InterPro" id="IPR000214">
    <property type="entry name" value="Znf_DNA_glyclase/AP_lyase"/>
</dbReference>
<gene>
    <name evidence="15" type="primary">mutM</name>
    <name evidence="15" type="synonym">fpg</name>
    <name evidence="19" type="ORF">HSCHL_1234</name>
</gene>
<dbReference type="CDD" id="cd08966">
    <property type="entry name" value="EcFpg-like_N"/>
    <property type="match status" value="1"/>
</dbReference>
<dbReference type="GO" id="GO:0140078">
    <property type="term" value="F:class I DNA-(apurinic or apyrimidinic site) endonuclease activity"/>
    <property type="evidence" value="ECO:0007669"/>
    <property type="project" value="UniProtKB-EC"/>
</dbReference>
<keyword evidence="10 15" id="KW-0234">DNA repair</keyword>
<keyword evidence="12 15" id="KW-0511">Multifunctional enzyme</keyword>
<feature type="domain" description="FPG-type" evidence="17">
    <location>
        <begin position="292"/>
        <end position="326"/>
    </location>
</feature>
<dbReference type="InterPro" id="IPR012319">
    <property type="entry name" value="FPG_cat"/>
</dbReference>
<comment type="cofactor">
    <cofactor evidence="15">
        <name>Zn(2+)</name>
        <dbReference type="ChEBI" id="CHEBI:29105"/>
    </cofactor>
    <text evidence="15">Binds 1 zinc ion per subunit.</text>
</comment>
<comment type="catalytic activity">
    <reaction evidence="1 15">
        <text>Hydrolysis of DNA containing ring-opened 7-methylguanine residues, releasing 2,6-diamino-4-hydroxy-5-(N-methyl)formamidopyrimidine.</text>
        <dbReference type="EC" id="3.2.2.23"/>
    </reaction>
</comment>
<dbReference type="PROSITE" id="PS51066">
    <property type="entry name" value="ZF_FPG_2"/>
    <property type="match status" value="1"/>
</dbReference>
<feature type="active site" description="Proton donor; for delta-elimination activity" evidence="15">
    <location>
        <position position="316"/>
    </location>
</feature>
<feature type="region of interest" description="Disordered" evidence="16">
    <location>
        <begin position="327"/>
        <end position="353"/>
    </location>
</feature>
<evidence type="ECO:0000256" key="6">
    <source>
        <dbReference type="ARBA" id="ARBA00022771"/>
    </source>
</evidence>
<dbReference type="InterPro" id="IPR015886">
    <property type="entry name" value="H2TH_FPG"/>
</dbReference>
<keyword evidence="6 15" id="KW-0863">Zinc-finger</keyword>
<keyword evidence="4 15" id="KW-0479">Metal-binding</keyword>
<dbReference type="GO" id="GO:0034039">
    <property type="term" value="F:8-oxo-7,8-dihydroguanine DNA N-glycosylase activity"/>
    <property type="evidence" value="ECO:0007669"/>
    <property type="project" value="TreeGrafter"/>
</dbReference>
<keyword evidence="9 15" id="KW-0238">DNA-binding</keyword>
<evidence type="ECO:0000256" key="9">
    <source>
        <dbReference type="ARBA" id="ARBA00023125"/>
    </source>
</evidence>
<evidence type="ECO:0000256" key="3">
    <source>
        <dbReference type="ARBA" id="ARBA00011245"/>
    </source>
</evidence>
<evidence type="ECO:0000256" key="14">
    <source>
        <dbReference type="ARBA" id="ARBA00044632"/>
    </source>
</evidence>
<organism evidence="19 20">
    <name type="scientific">Hydrogenibacillus schlegelii</name>
    <name type="common">Bacillus schlegelii</name>
    <dbReference type="NCBI Taxonomy" id="1484"/>
    <lineage>
        <taxon>Bacteria</taxon>
        <taxon>Bacillati</taxon>
        <taxon>Bacillota</taxon>
        <taxon>Bacilli</taxon>
        <taxon>Bacillales</taxon>
        <taxon>Bacillales Family X. Incertae Sedis</taxon>
        <taxon>Hydrogenibacillus</taxon>
    </lineage>
</organism>
<evidence type="ECO:0000259" key="18">
    <source>
        <dbReference type="PROSITE" id="PS51068"/>
    </source>
</evidence>
<feature type="domain" description="Formamidopyrimidine-DNA glycosylase catalytic" evidence="18">
    <location>
        <begin position="54"/>
        <end position="166"/>
    </location>
</feature>
<evidence type="ECO:0000256" key="10">
    <source>
        <dbReference type="ARBA" id="ARBA00023204"/>
    </source>
</evidence>
<dbReference type="InterPro" id="IPR015887">
    <property type="entry name" value="DNA_glyclase_Znf_dom_DNA_BS"/>
</dbReference>
<evidence type="ECO:0000256" key="16">
    <source>
        <dbReference type="SAM" id="MobiDB-lite"/>
    </source>
</evidence>
<dbReference type="SUPFAM" id="SSF81624">
    <property type="entry name" value="N-terminal domain of MutM-like DNA repair proteins"/>
    <property type="match status" value="1"/>
</dbReference>
<sequence>MRVTDATPAPVRRPAIGEAPEVRDRRSAGPARSGCRFGRGPGRSEGKGGGDAMPELPEVETVRRGLQSSLSGRRIAAVDVRLPRLIRSPEPEAFCRRLVGRTFGRIDRRGKYLLLALSPDVLVVHLRMEGKFDLVPAGTPEPPHVHVVFLLDDGRELRYRDVRQFGTFDLVPEAHLAAFPPLAALGPDALDPAWDLPALLARLGRHRRRPIKALLLDQTIVAGIGNIYADEALFRAGIHPRRPAGSLRPDEAAALWSAVRGVLEDSIARGGASVRSYRGPNDALGYFQLALAVYGREGEPCPRCGTAIERTVVAGRGSRFCPRCQPEVGAENGRAPSASTERPPASAAGALAACRSARHSAASAAPAGEGRR</sequence>
<comment type="caution">
    <text evidence="19">The sequence shown here is derived from an EMBL/GenBank/DDBJ whole genome shotgun (WGS) entry which is preliminary data.</text>
</comment>
<dbReference type="EC" id="3.2.2.23" evidence="15"/>
<dbReference type="SMART" id="SM01232">
    <property type="entry name" value="H2TH"/>
    <property type="match status" value="1"/>
</dbReference>
<feature type="binding site" evidence="15">
    <location>
        <position position="207"/>
    </location>
    <ligand>
        <name>DNA</name>
        <dbReference type="ChEBI" id="CHEBI:16991"/>
    </ligand>
</feature>
<evidence type="ECO:0000256" key="12">
    <source>
        <dbReference type="ARBA" id="ARBA00023268"/>
    </source>
</evidence>
<dbReference type="GO" id="GO:0006284">
    <property type="term" value="P:base-excision repair"/>
    <property type="evidence" value="ECO:0007669"/>
    <property type="project" value="InterPro"/>
</dbReference>
<dbReference type="InterPro" id="IPR010979">
    <property type="entry name" value="Ribosomal_uS13-like_H2TH"/>
</dbReference>
<dbReference type="SUPFAM" id="SSF57716">
    <property type="entry name" value="Glucocorticoid receptor-like (DNA-binding domain)"/>
    <property type="match status" value="1"/>
</dbReference>
<evidence type="ECO:0000313" key="20">
    <source>
        <dbReference type="Proteomes" id="UP000244180"/>
    </source>
</evidence>
<evidence type="ECO:0000256" key="8">
    <source>
        <dbReference type="ARBA" id="ARBA00022833"/>
    </source>
</evidence>
<evidence type="ECO:0000256" key="13">
    <source>
        <dbReference type="ARBA" id="ARBA00023295"/>
    </source>
</evidence>
<dbReference type="FunFam" id="1.10.8.50:FF:000003">
    <property type="entry name" value="Formamidopyrimidine-DNA glycosylase"/>
    <property type="match status" value="1"/>
</dbReference>
<feature type="active site" description="Proton donor; for beta-elimination activity" evidence="15">
    <location>
        <position position="111"/>
    </location>
</feature>
<dbReference type="GO" id="GO:0008270">
    <property type="term" value="F:zinc ion binding"/>
    <property type="evidence" value="ECO:0007669"/>
    <property type="project" value="UniProtKB-UniRule"/>
</dbReference>
<dbReference type="Pfam" id="PF01149">
    <property type="entry name" value="Fapy_DNA_glyco"/>
    <property type="match status" value="1"/>
</dbReference>
<dbReference type="PANTHER" id="PTHR22993:SF9">
    <property type="entry name" value="FORMAMIDOPYRIMIDINE-DNA GLYCOSYLASE"/>
    <property type="match status" value="1"/>
</dbReference>
<evidence type="ECO:0000256" key="2">
    <source>
        <dbReference type="ARBA" id="ARBA00009409"/>
    </source>
</evidence>
<dbReference type="Pfam" id="PF06831">
    <property type="entry name" value="H2TH"/>
    <property type="match status" value="1"/>
</dbReference>
<dbReference type="PROSITE" id="PS01242">
    <property type="entry name" value="ZF_FPG_1"/>
    <property type="match status" value="1"/>
</dbReference>
<dbReference type="InterPro" id="IPR035937">
    <property type="entry name" value="FPG_N"/>
</dbReference>
<dbReference type="EC" id="4.2.99.18" evidence="15"/>
<dbReference type="Proteomes" id="UP000244180">
    <property type="component" value="Unassembled WGS sequence"/>
</dbReference>
<dbReference type="EMBL" id="PEBV01000009">
    <property type="protein sequence ID" value="PTQ53860.1"/>
    <property type="molecule type" value="Genomic_DNA"/>
</dbReference>
<evidence type="ECO:0000313" key="19">
    <source>
        <dbReference type="EMBL" id="PTQ53860.1"/>
    </source>
</evidence>
<proteinExistence type="inferred from homology"/>
<feature type="active site" description="Proton donor" evidence="15">
    <location>
        <position position="55"/>
    </location>
</feature>
<comment type="function">
    <text evidence="15">Involved in base excision repair of DNA damaged by oxidation or by mutagenic agents. Acts as DNA glycosylase that recognizes and removes damaged bases. Has a preference for oxidized purines, such as 7,8-dihydro-8-oxoguanine (8-oxoG). Has AP (apurinic/apyrimidinic) lyase activity and introduces nicks in the DNA strand. Cleaves the DNA backbone by beta-delta elimination to generate a single-strand break at the site of the removed base with both 3'- and 5'-phosphates.</text>
</comment>
<dbReference type="Gene3D" id="3.20.190.10">
    <property type="entry name" value="MutM-like, N-terminal"/>
    <property type="match status" value="1"/>
</dbReference>
<keyword evidence="7 15" id="KW-0378">Hydrolase</keyword>
<evidence type="ECO:0000256" key="11">
    <source>
        <dbReference type="ARBA" id="ARBA00023239"/>
    </source>
</evidence>
<dbReference type="NCBIfam" id="TIGR00577">
    <property type="entry name" value="fpg"/>
    <property type="match status" value="1"/>
</dbReference>
<keyword evidence="11 15" id="KW-0456">Lyase</keyword>